<feature type="transmembrane region" description="Helical" evidence="1">
    <location>
        <begin position="6"/>
        <end position="24"/>
    </location>
</feature>
<dbReference type="PANTHER" id="PTHR34289">
    <property type="entry name" value="PROTEIN, PUTATIVE (DUF819)-RELATED"/>
    <property type="match status" value="1"/>
</dbReference>
<name>A0A411E8L4_9FLAO</name>
<proteinExistence type="predicted"/>
<sequence>MSLLYNPVYVLGVLCLLVIAATYAAKTRFGKKLGTALIVIVFTAVLANLGLIPSASNSIPLYDAIFTYLAPISIFYLLLGVNLTSIKKAGAPMIVLFLLGSLTTTVGILAAWFLLQPQGILGADGITIAGMLTGTYTGGSINFNAIALEYNFQEKGILYAGTIAVDNVITTLWIIVTLSIPVALRGIWKDKKLLCQNRRWRLLKRTKFQCIL</sequence>
<evidence type="ECO:0000313" key="3">
    <source>
        <dbReference type="Proteomes" id="UP000290889"/>
    </source>
</evidence>
<dbReference type="InterPro" id="IPR008537">
    <property type="entry name" value="DUF819"/>
</dbReference>
<dbReference type="EMBL" id="CP035544">
    <property type="protein sequence ID" value="QBA64065.1"/>
    <property type="molecule type" value="Genomic_DNA"/>
</dbReference>
<reference evidence="2 3" key="1">
    <citation type="submission" date="2019-01" db="EMBL/GenBank/DDBJ databases">
        <title>Muriicola soli sp. nov., isolated from soil.</title>
        <authorList>
            <person name="Kang H.J."/>
            <person name="Kim S.B."/>
        </authorList>
    </citation>
    <scope>NUCLEOTIDE SEQUENCE [LARGE SCALE GENOMIC DNA]</scope>
    <source>
        <strain evidence="2 3">MMS17-SY002</strain>
    </source>
</reference>
<evidence type="ECO:0000256" key="1">
    <source>
        <dbReference type="SAM" id="Phobius"/>
    </source>
</evidence>
<dbReference type="RefSeq" id="WP_129603631.1">
    <property type="nucleotide sequence ID" value="NZ_CP035544.1"/>
</dbReference>
<dbReference type="OrthoDB" id="653763at2"/>
<organism evidence="2 3">
    <name type="scientific">Muriicola soli</name>
    <dbReference type="NCBI Taxonomy" id="2507538"/>
    <lineage>
        <taxon>Bacteria</taxon>
        <taxon>Pseudomonadati</taxon>
        <taxon>Bacteroidota</taxon>
        <taxon>Flavobacteriia</taxon>
        <taxon>Flavobacteriales</taxon>
        <taxon>Flavobacteriaceae</taxon>
        <taxon>Muriicola</taxon>
    </lineage>
</organism>
<dbReference type="Proteomes" id="UP000290889">
    <property type="component" value="Chromosome"/>
</dbReference>
<feature type="transmembrane region" description="Helical" evidence="1">
    <location>
        <begin position="36"/>
        <end position="55"/>
    </location>
</feature>
<feature type="transmembrane region" description="Helical" evidence="1">
    <location>
        <begin position="93"/>
        <end position="115"/>
    </location>
</feature>
<evidence type="ECO:0000313" key="2">
    <source>
        <dbReference type="EMBL" id="QBA64065.1"/>
    </source>
</evidence>
<dbReference type="Pfam" id="PF05684">
    <property type="entry name" value="DUF819"/>
    <property type="match status" value="1"/>
</dbReference>
<protein>
    <submittedName>
        <fullName evidence="2">DUF819 family protein</fullName>
    </submittedName>
</protein>
<dbReference type="AlphaFoldDB" id="A0A411E8L4"/>
<dbReference type="PANTHER" id="PTHR34289:SF8">
    <property type="entry name" value="DUF819 DOMAIN-CONTAINING PROTEIN"/>
    <property type="match status" value="1"/>
</dbReference>
<keyword evidence="1" id="KW-0812">Transmembrane</keyword>
<accession>A0A411E8L4</accession>
<dbReference type="KEGG" id="mur:EQY75_05650"/>
<gene>
    <name evidence="2" type="ORF">EQY75_05650</name>
</gene>
<keyword evidence="1" id="KW-1133">Transmembrane helix</keyword>
<feature type="transmembrane region" description="Helical" evidence="1">
    <location>
        <begin position="157"/>
        <end position="184"/>
    </location>
</feature>
<feature type="transmembrane region" description="Helical" evidence="1">
    <location>
        <begin position="61"/>
        <end position="81"/>
    </location>
</feature>
<keyword evidence="1" id="KW-0472">Membrane</keyword>
<keyword evidence="3" id="KW-1185">Reference proteome</keyword>